<protein>
    <submittedName>
        <fullName evidence="2">Uncharacterized protein</fullName>
    </submittedName>
</protein>
<evidence type="ECO:0000313" key="2">
    <source>
        <dbReference type="EMBL" id="NGM21851.1"/>
    </source>
</evidence>
<feature type="transmembrane region" description="Helical" evidence="1">
    <location>
        <begin position="35"/>
        <end position="52"/>
    </location>
</feature>
<organism evidence="2 3">
    <name type="scientific">Falsiroseomonas algicola</name>
    <dbReference type="NCBI Taxonomy" id="2716930"/>
    <lineage>
        <taxon>Bacteria</taxon>
        <taxon>Pseudomonadati</taxon>
        <taxon>Pseudomonadota</taxon>
        <taxon>Alphaproteobacteria</taxon>
        <taxon>Acetobacterales</taxon>
        <taxon>Roseomonadaceae</taxon>
        <taxon>Falsiroseomonas</taxon>
    </lineage>
</organism>
<keyword evidence="1" id="KW-1133">Transmembrane helix</keyword>
<dbReference type="RefSeq" id="WP_164695760.1">
    <property type="nucleotide sequence ID" value="NZ_JAAIKB010000007.1"/>
</dbReference>
<keyword evidence="1" id="KW-0472">Membrane</keyword>
<reference evidence="2 3" key="1">
    <citation type="submission" date="2020-02" db="EMBL/GenBank/DDBJ databases">
        <authorList>
            <person name="Kim H.M."/>
            <person name="Jeon C.O."/>
        </authorList>
    </citation>
    <scope>NUCLEOTIDE SEQUENCE [LARGE SCALE GENOMIC DNA]</scope>
    <source>
        <strain evidence="2 3">PeD5</strain>
    </source>
</reference>
<name>A0A6M1LN99_9PROT</name>
<reference evidence="2 3" key="2">
    <citation type="submission" date="2020-03" db="EMBL/GenBank/DDBJ databases">
        <title>Roseomonas stagni sp. nov., isolated from pond water in Japan.</title>
        <authorList>
            <person name="Furuhata K."/>
            <person name="Miyamoto H."/>
            <person name="Goto K."/>
        </authorList>
    </citation>
    <scope>NUCLEOTIDE SEQUENCE [LARGE SCALE GENOMIC DNA]</scope>
    <source>
        <strain evidence="2 3">PeD5</strain>
    </source>
</reference>
<gene>
    <name evidence="2" type="ORF">G3576_17640</name>
</gene>
<evidence type="ECO:0000313" key="3">
    <source>
        <dbReference type="Proteomes" id="UP000475385"/>
    </source>
</evidence>
<dbReference type="AlphaFoldDB" id="A0A6M1LN99"/>
<keyword evidence="1" id="KW-0812">Transmembrane</keyword>
<evidence type="ECO:0000256" key="1">
    <source>
        <dbReference type="SAM" id="Phobius"/>
    </source>
</evidence>
<keyword evidence="3" id="KW-1185">Reference proteome</keyword>
<comment type="caution">
    <text evidence="2">The sequence shown here is derived from an EMBL/GenBank/DDBJ whole genome shotgun (WGS) entry which is preliminary data.</text>
</comment>
<sequence length="54" mass="5334">MDEKTRLKRLGIGAGVTLVLTVVAAAFFGSIAVPLALAVGLGATLLLGGGLGRK</sequence>
<dbReference type="Proteomes" id="UP000475385">
    <property type="component" value="Unassembled WGS sequence"/>
</dbReference>
<feature type="transmembrane region" description="Helical" evidence="1">
    <location>
        <begin position="12"/>
        <end position="29"/>
    </location>
</feature>
<accession>A0A6M1LN99</accession>
<dbReference type="EMBL" id="JAAIKB010000007">
    <property type="protein sequence ID" value="NGM21851.1"/>
    <property type="molecule type" value="Genomic_DNA"/>
</dbReference>
<proteinExistence type="predicted"/>